<gene>
    <name evidence="1" type="ORF">LSAA_10282</name>
</gene>
<dbReference type="EMBL" id="HG994584">
    <property type="protein sequence ID" value="CAF2938030.1"/>
    <property type="molecule type" value="Genomic_DNA"/>
</dbReference>
<evidence type="ECO:0000313" key="1">
    <source>
        <dbReference type="EMBL" id="CAF2938030.1"/>
    </source>
</evidence>
<keyword evidence="2" id="KW-1185">Reference proteome</keyword>
<sequence>MERTITSQDVLQRCKFIQQIDQLAFKLDEHIPLDIHVITVGSPFVLKNFGQIRYDYIATQPIAASDKAKYGLDKIKDVRPEDFYEKEVLESGSSTDYQMGQKSISIRKNHFRRMSSMQRILRLRAAPLRILKRSKSMKQVNVDDLETRAKLGSIQMDFIQKAEK</sequence>
<dbReference type="AlphaFoldDB" id="A0A7R8CUM8"/>
<evidence type="ECO:0000313" key="2">
    <source>
        <dbReference type="Proteomes" id="UP000675881"/>
    </source>
</evidence>
<accession>A0A7R8CUM8</accession>
<organism evidence="1 2">
    <name type="scientific">Lepeophtheirus salmonis</name>
    <name type="common">Salmon louse</name>
    <name type="synonym">Caligus salmonis</name>
    <dbReference type="NCBI Taxonomy" id="72036"/>
    <lineage>
        <taxon>Eukaryota</taxon>
        <taxon>Metazoa</taxon>
        <taxon>Ecdysozoa</taxon>
        <taxon>Arthropoda</taxon>
        <taxon>Crustacea</taxon>
        <taxon>Multicrustacea</taxon>
        <taxon>Hexanauplia</taxon>
        <taxon>Copepoda</taxon>
        <taxon>Siphonostomatoida</taxon>
        <taxon>Caligidae</taxon>
        <taxon>Lepeophtheirus</taxon>
    </lineage>
</organism>
<reference evidence="1" key="1">
    <citation type="submission" date="2021-02" db="EMBL/GenBank/DDBJ databases">
        <authorList>
            <person name="Bekaert M."/>
        </authorList>
    </citation>
    <scope>NUCLEOTIDE SEQUENCE</scope>
    <source>
        <strain evidence="1">IoA-00</strain>
    </source>
</reference>
<name>A0A7R8CUM8_LEPSM</name>
<dbReference type="Proteomes" id="UP000675881">
    <property type="component" value="Chromosome 5"/>
</dbReference>
<protein>
    <submittedName>
        <fullName evidence="1">(salmon louse) hypothetical protein</fullName>
    </submittedName>
</protein>
<proteinExistence type="predicted"/>